<dbReference type="PANTHER" id="PTHR43792">
    <property type="entry name" value="GNAT FAMILY, PUTATIVE (AFU_ORTHOLOGUE AFUA_3G00765)-RELATED-RELATED"/>
    <property type="match status" value="1"/>
</dbReference>
<keyword evidence="3" id="KW-1185">Reference proteome</keyword>
<protein>
    <submittedName>
        <fullName evidence="2">N-acetyltransferase</fullName>
    </submittedName>
</protein>
<comment type="caution">
    <text evidence="2">The sequence shown here is derived from an EMBL/GenBank/DDBJ whole genome shotgun (WGS) entry which is preliminary data.</text>
</comment>
<dbReference type="InterPro" id="IPR051531">
    <property type="entry name" value="N-acetyltransferase"/>
</dbReference>
<dbReference type="PROSITE" id="PS51186">
    <property type="entry name" value="GNAT"/>
    <property type="match status" value="1"/>
</dbReference>
<dbReference type="AlphaFoldDB" id="A0A4Z0FBH0"/>
<dbReference type="Pfam" id="PF13302">
    <property type="entry name" value="Acetyltransf_3"/>
    <property type="match status" value="1"/>
</dbReference>
<proteinExistence type="predicted"/>
<dbReference type="RefSeq" id="WP_135281443.1">
    <property type="nucleotide sequence ID" value="NZ_SRIO01000005.1"/>
</dbReference>
<dbReference type="InterPro" id="IPR000182">
    <property type="entry name" value="GNAT_dom"/>
</dbReference>
<name>A0A4Z0FBH0_9GAMM</name>
<dbReference type="InterPro" id="IPR016181">
    <property type="entry name" value="Acyl_CoA_acyltransferase"/>
</dbReference>
<feature type="domain" description="N-acetyltransferase" evidence="1">
    <location>
        <begin position="13"/>
        <end position="181"/>
    </location>
</feature>
<evidence type="ECO:0000313" key="3">
    <source>
        <dbReference type="Proteomes" id="UP000297890"/>
    </source>
</evidence>
<dbReference type="EMBL" id="SRIO01000005">
    <property type="protein sequence ID" value="TFZ83143.1"/>
    <property type="molecule type" value="Genomic_DNA"/>
</dbReference>
<dbReference type="OrthoDB" id="9801656at2"/>
<dbReference type="PANTHER" id="PTHR43792:SF1">
    <property type="entry name" value="N-ACETYLTRANSFERASE DOMAIN-CONTAINING PROTEIN"/>
    <property type="match status" value="1"/>
</dbReference>
<dbReference type="GO" id="GO:0016747">
    <property type="term" value="F:acyltransferase activity, transferring groups other than amino-acyl groups"/>
    <property type="evidence" value="ECO:0007669"/>
    <property type="project" value="InterPro"/>
</dbReference>
<gene>
    <name evidence="2" type="ORF">E4680_05790</name>
</gene>
<keyword evidence="2" id="KW-0808">Transferase</keyword>
<dbReference type="SUPFAM" id="SSF55729">
    <property type="entry name" value="Acyl-CoA N-acyltransferases (Nat)"/>
    <property type="match status" value="1"/>
</dbReference>
<evidence type="ECO:0000259" key="1">
    <source>
        <dbReference type="PROSITE" id="PS51186"/>
    </source>
</evidence>
<reference evidence="2 3" key="1">
    <citation type="journal article" date="2019" name="ISME J.">
        <title>Candidatus Macondimonas diazotrophica, a novel gammaproteobacterial genus dominating crude-oil-contaminated coastal sediments.</title>
        <authorList>
            <person name="Karthikeyan S."/>
            <person name="Konstantinidis K."/>
        </authorList>
    </citation>
    <scope>NUCLEOTIDE SEQUENCE [LARGE SCALE GENOMIC DNA]</scope>
    <source>
        <strain evidence="2 3">KTK01</strain>
    </source>
</reference>
<dbReference type="Gene3D" id="3.40.630.30">
    <property type="match status" value="1"/>
</dbReference>
<sequence>MTRTPVTMPTKRLLLRPWRPADRAPFAALNADPRVMEYFPTVLDRADSDALADRCQRLIDTQGWGFWAVEHRQTGAFLGMTGLNVPSAELPCSPCVEIGWRFAHPHWRQGFATEAALCALNFGFERLALTEIVAFTAVGNQRSRAVMTRLGMHDAHEPFDHPAIAPDSPLRRLVLYRLSRTQWLAGTPS</sequence>
<dbReference type="Proteomes" id="UP000297890">
    <property type="component" value="Unassembled WGS sequence"/>
</dbReference>
<accession>A0A4Z0FBH0</accession>
<evidence type="ECO:0000313" key="2">
    <source>
        <dbReference type="EMBL" id="TFZ83143.1"/>
    </source>
</evidence>
<organism evidence="2 3">
    <name type="scientific">Candidatus Macondimonas diazotrophica</name>
    <dbReference type="NCBI Taxonomy" id="2305248"/>
    <lineage>
        <taxon>Bacteria</taxon>
        <taxon>Pseudomonadati</taxon>
        <taxon>Pseudomonadota</taxon>
        <taxon>Gammaproteobacteria</taxon>
        <taxon>Chromatiales</taxon>
        <taxon>Ectothiorhodospiraceae</taxon>
        <taxon>Candidatus Macondimonas</taxon>
    </lineage>
</organism>